<dbReference type="Gene3D" id="1.10.10.10">
    <property type="entry name" value="Winged helix-like DNA-binding domain superfamily/Winged helix DNA-binding domain"/>
    <property type="match status" value="1"/>
</dbReference>
<dbReference type="RefSeq" id="WP_109616772.1">
    <property type="nucleotide sequence ID" value="NZ_QGDO01000002.1"/>
</dbReference>
<comment type="caution">
    <text evidence="5">The sequence shown here is derived from an EMBL/GenBank/DDBJ whole genome shotgun (WGS) entry which is preliminary data.</text>
</comment>
<keyword evidence="2" id="KW-0238">DNA-binding</keyword>
<dbReference type="Pfam" id="PF01638">
    <property type="entry name" value="HxlR"/>
    <property type="match status" value="1"/>
</dbReference>
<dbReference type="PROSITE" id="PS51118">
    <property type="entry name" value="HTH_HXLR"/>
    <property type="match status" value="1"/>
</dbReference>
<accession>A0A315ZCT5</accession>
<feature type="domain" description="HTH hxlR-type" evidence="4">
    <location>
        <begin position="5"/>
        <end position="103"/>
    </location>
</feature>
<dbReference type="InterPro" id="IPR002577">
    <property type="entry name" value="HTH_HxlR"/>
</dbReference>
<dbReference type="InterPro" id="IPR036388">
    <property type="entry name" value="WH-like_DNA-bd_sf"/>
</dbReference>
<keyword evidence="3" id="KW-0804">Transcription</keyword>
<dbReference type="PANTHER" id="PTHR33204:SF18">
    <property type="entry name" value="TRANSCRIPTIONAL REGULATORY PROTEIN"/>
    <property type="match status" value="1"/>
</dbReference>
<evidence type="ECO:0000313" key="5">
    <source>
        <dbReference type="EMBL" id="PWJ42638.1"/>
    </source>
</evidence>
<evidence type="ECO:0000256" key="1">
    <source>
        <dbReference type="ARBA" id="ARBA00023015"/>
    </source>
</evidence>
<name>A0A315ZCT5_SEDFL</name>
<dbReference type="AlphaFoldDB" id="A0A315ZCT5"/>
<evidence type="ECO:0000313" key="6">
    <source>
        <dbReference type="Proteomes" id="UP000245535"/>
    </source>
</evidence>
<dbReference type="PANTHER" id="PTHR33204">
    <property type="entry name" value="TRANSCRIPTIONAL REGULATOR, MARR FAMILY"/>
    <property type="match status" value="1"/>
</dbReference>
<evidence type="ECO:0000259" key="4">
    <source>
        <dbReference type="PROSITE" id="PS51118"/>
    </source>
</evidence>
<dbReference type="OrthoDB" id="9791143at2"/>
<protein>
    <submittedName>
        <fullName evidence="5">HxlR family transcriptional regulator</fullName>
    </submittedName>
</protein>
<dbReference type="EMBL" id="QGDO01000002">
    <property type="protein sequence ID" value="PWJ42638.1"/>
    <property type="molecule type" value="Genomic_DNA"/>
</dbReference>
<dbReference type="SUPFAM" id="SSF46785">
    <property type="entry name" value="Winged helix' DNA-binding domain"/>
    <property type="match status" value="1"/>
</dbReference>
<sequence>MRSDCPISYALDFFGDKWTLLVIRDLIQGKKFYKDFLSSKEGIATNILSNRLKQLESNGVITSKVYEKLRTKKEYSLTEKGLDLIPIIVEMMVWSNKYQADLDIPEGFMEKVDQDREKVIAAIRSNLES</sequence>
<reference evidence="5 6" key="1">
    <citation type="submission" date="2018-03" db="EMBL/GenBank/DDBJ databases">
        <title>Genomic Encyclopedia of Archaeal and Bacterial Type Strains, Phase II (KMG-II): from individual species to whole genera.</title>
        <authorList>
            <person name="Goeker M."/>
        </authorList>
    </citation>
    <scope>NUCLEOTIDE SEQUENCE [LARGE SCALE GENOMIC DNA]</scope>
    <source>
        <strain evidence="5 6">DSM 28229</strain>
    </source>
</reference>
<evidence type="ECO:0000256" key="2">
    <source>
        <dbReference type="ARBA" id="ARBA00023125"/>
    </source>
</evidence>
<proteinExistence type="predicted"/>
<dbReference type="InterPro" id="IPR036390">
    <property type="entry name" value="WH_DNA-bd_sf"/>
</dbReference>
<dbReference type="Proteomes" id="UP000245535">
    <property type="component" value="Unassembled WGS sequence"/>
</dbReference>
<evidence type="ECO:0000256" key="3">
    <source>
        <dbReference type="ARBA" id="ARBA00023163"/>
    </source>
</evidence>
<keyword evidence="6" id="KW-1185">Reference proteome</keyword>
<gene>
    <name evidence="5" type="ORF">BC781_102182</name>
</gene>
<dbReference type="GO" id="GO:0003677">
    <property type="term" value="F:DNA binding"/>
    <property type="evidence" value="ECO:0007669"/>
    <property type="project" value="UniProtKB-KW"/>
</dbReference>
<organism evidence="5 6">
    <name type="scientific">Sediminitomix flava</name>
    <dbReference type="NCBI Taxonomy" id="379075"/>
    <lineage>
        <taxon>Bacteria</taxon>
        <taxon>Pseudomonadati</taxon>
        <taxon>Bacteroidota</taxon>
        <taxon>Cytophagia</taxon>
        <taxon>Cytophagales</taxon>
        <taxon>Flammeovirgaceae</taxon>
        <taxon>Sediminitomix</taxon>
    </lineage>
</organism>
<keyword evidence="1" id="KW-0805">Transcription regulation</keyword>